<gene>
    <name evidence="3" type="ORF">GCM10009798_32350</name>
</gene>
<dbReference type="PANTHER" id="PTHR33392:SF6">
    <property type="entry name" value="POLYISOPRENYL-TEICHOIC ACID--PEPTIDOGLYCAN TEICHOIC ACID TRANSFERASE TAGU"/>
    <property type="match status" value="1"/>
</dbReference>
<accession>A0ABN2RHI3</accession>
<keyword evidence="4" id="KW-1185">Reference proteome</keyword>
<dbReference type="PANTHER" id="PTHR33392">
    <property type="entry name" value="POLYISOPRENYL-TEICHOIC ACID--PEPTIDOGLYCAN TEICHOIC ACID TRANSFERASE TAGU"/>
    <property type="match status" value="1"/>
</dbReference>
<comment type="caution">
    <text evidence="3">The sequence shown here is derived from an EMBL/GenBank/DDBJ whole genome shotgun (WGS) entry which is preliminary data.</text>
</comment>
<evidence type="ECO:0000256" key="1">
    <source>
        <dbReference type="ARBA" id="ARBA00006068"/>
    </source>
</evidence>
<evidence type="ECO:0000313" key="4">
    <source>
        <dbReference type="Proteomes" id="UP001500571"/>
    </source>
</evidence>
<evidence type="ECO:0000259" key="2">
    <source>
        <dbReference type="Pfam" id="PF03816"/>
    </source>
</evidence>
<dbReference type="Gene3D" id="3.40.630.190">
    <property type="entry name" value="LCP protein"/>
    <property type="match status" value="1"/>
</dbReference>
<reference evidence="3 4" key="1">
    <citation type="journal article" date="2019" name="Int. J. Syst. Evol. Microbiol.">
        <title>The Global Catalogue of Microorganisms (GCM) 10K type strain sequencing project: providing services to taxonomists for standard genome sequencing and annotation.</title>
        <authorList>
            <consortium name="The Broad Institute Genomics Platform"/>
            <consortium name="The Broad Institute Genome Sequencing Center for Infectious Disease"/>
            <person name="Wu L."/>
            <person name="Ma J."/>
        </authorList>
    </citation>
    <scope>NUCLEOTIDE SEQUENCE [LARGE SCALE GENOMIC DNA]</scope>
    <source>
        <strain evidence="3 4">JCM 15309</strain>
    </source>
</reference>
<evidence type="ECO:0000313" key="3">
    <source>
        <dbReference type="EMBL" id="GAA1969300.1"/>
    </source>
</evidence>
<protein>
    <submittedName>
        <fullName evidence="3">LCP family protein</fullName>
    </submittedName>
</protein>
<sequence length="306" mass="33440">MGRIDGVFQGLTQRPEKPAAGTPGAGAVNILLMGTDRVSEVATTGDAAASPAWVAGEQRSDALMVLHIDGSRKVAAVVSIPRDSWVPIPGHGYGKINWAYSFGGPSLTVATVEQLTGLRIDHLAIVDWEGFKELTDHVGGVDIDVPATVVDPHNHVTWTAGRHHLDGEQALLYVRQRYGLPGGDFDRVKRQQAFLKSVMEASMHTAMRKDPKMLYGFLDTLARNVSVDSGWSTTDMAKLVFSMRDFRSANLRFLTAPVLGTGQVGTQSVVRLDDAADKDLWRELRSDRIDQWSAVHWQELTGATVR</sequence>
<comment type="similarity">
    <text evidence="1">Belongs to the LytR/CpsA/Psr (LCP) family.</text>
</comment>
<organism evidence="3 4">
    <name type="scientific">Nocardioides panacihumi</name>
    <dbReference type="NCBI Taxonomy" id="400774"/>
    <lineage>
        <taxon>Bacteria</taxon>
        <taxon>Bacillati</taxon>
        <taxon>Actinomycetota</taxon>
        <taxon>Actinomycetes</taxon>
        <taxon>Propionibacteriales</taxon>
        <taxon>Nocardioidaceae</taxon>
        <taxon>Nocardioides</taxon>
    </lineage>
</organism>
<dbReference type="Pfam" id="PF03816">
    <property type="entry name" value="LytR_cpsA_psr"/>
    <property type="match status" value="1"/>
</dbReference>
<proteinExistence type="inferred from homology"/>
<dbReference type="EMBL" id="BAAAPB010000004">
    <property type="protein sequence ID" value="GAA1969300.1"/>
    <property type="molecule type" value="Genomic_DNA"/>
</dbReference>
<feature type="domain" description="Cell envelope-related transcriptional attenuator" evidence="2">
    <location>
        <begin position="59"/>
        <end position="201"/>
    </location>
</feature>
<name>A0ABN2RHI3_9ACTN</name>
<dbReference type="Proteomes" id="UP001500571">
    <property type="component" value="Unassembled WGS sequence"/>
</dbReference>
<dbReference type="InterPro" id="IPR050922">
    <property type="entry name" value="LytR/CpsA/Psr_CW_biosynth"/>
</dbReference>
<dbReference type="InterPro" id="IPR004474">
    <property type="entry name" value="LytR_CpsA_psr"/>
</dbReference>
<dbReference type="NCBIfam" id="TIGR00350">
    <property type="entry name" value="lytR_cpsA_psr"/>
    <property type="match status" value="1"/>
</dbReference>